<comment type="subcellular location">
    <subcellularLocation>
        <location evidence="1">Membrane</location>
        <topology evidence="1">Single-pass type I membrane protein</topology>
    </subcellularLocation>
</comment>
<dbReference type="eggNOG" id="ENOG502QUUC">
    <property type="taxonomic scope" value="Eukaryota"/>
</dbReference>
<evidence type="ECO:0000256" key="1">
    <source>
        <dbReference type="ARBA" id="ARBA00004479"/>
    </source>
</evidence>
<dbReference type="SMR" id="K7N239"/>
<evidence type="ECO:0000256" key="6">
    <source>
        <dbReference type="ARBA" id="ARBA00023170"/>
    </source>
</evidence>
<dbReference type="SUPFAM" id="SSF52058">
    <property type="entry name" value="L domain-like"/>
    <property type="match status" value="1"/>
</dbReference>
<keyword evidence="7" id="KW-0325">Glycoprotein</keyword>
<evidence type="ECO:0000256" key="3">
    <source>
        <dbReference type="ARBA" id="ARBA00022729"/>
    </source>
</evidence>
<dbReference type="Gene3D" id="3.80.10.10">
    <property type="entry name" value="Ribonuclease Inhibitor"/>
    <property type="match status" value="2"/>
</dbReference>
<dbReference type="Gramene" id="KRG90182">
    <property type="protein sequence ID" value="KRG90182"/>
    <property type="gene ID" value="GLYMA_20G073700"/>
</dbReference>
<evidence type="ECO:0000256" key="2">
    <source>
        <dbReference type="ARBA" id="ARBA00022692"/>
    </source>
</evidence>
<dbReference type="FunFam" id="3.80.10.10:FF:000864">
    <property type="entry name" value="BRASSINOSTEROID INSENSITIVE 1-associated receptor kinase 1, putative, expressed"/>
    <property type="match status" value="1"/>
</dbReference>
<proteinExistence type="predicted"/>
<dbReference type="EnsemblPlants" id="KRG90182">
    <property type="protein sequence ID" value="KRG90182"/>
    <property type="gene ID" value="GLYMA_20G073700"/>
</dbReference>
<organism evidence="9">
    <name type="scientific">Glycine max</name>
    <name type="common">Soybean</name>
    <name type="synonym">Glycine hispida</name>
    <dbReference type="NCBI Taxonomy" id="3847"/>
    <lineage>
        <taxon>Eukaryota</taxon>
        <taxon>Viridiplantae</taxon>
        <taxon>Streptophyta</taxon>
        <taxon>Embryophyta</taxon>
        <taxon>Tracheophyta</taxon>
        <taxon>Spermatophyta</taxon>
        <taxon>Magnoliopsida</taxon>
        <taxon>eudicotyledons</taxon>
        <taxon>Gunneridae</taxon>
        <taxon>Pentapetalae</taxon>
        <taxon>rosids</taxon>
        <taxon>fabids</taxon>
        <taxon>Fabales</taxon>
        <taxon>Fabaceae</taxon>
        <taxon>Papilionoideae</taxon>
        <taxon>50 kb inversion clade</taxon>
        <taxon>NPAAA clade</taxon>
        <taxon>indigoferoid/millettioid clade</taxon>
        <taxon>Phaseoleae</taxon>
        <taxon>Glycine</taxon>
        <taxon>Glycine subgen. Soja</taxon>
    </lineage>
</organism>
<evidence type="ECO:0000313" key="8">
    <source>
        <dbReference type="EMBL" id="KRG90182.1"/>
    </source>
</evidence>
<keyword evidence="3" id="KW-0732">Signal</keyword>
<keyword evidence="10" id="KW-1185">Reference proteome</keyword>
<gene>
    <name evidence="8" type="ORF">GLYMA_20G073700</name>
</gene>
<reference evidence="8" key="3">
    <citation type="submission" date="2018-07" db="EMBL/GenBank/DDBJ databases">
        <title>WGS assembly of Glycine max.</title>
        <authorList>
            <person name="Schmutz J."/>
            <person name="Cannon S."/>
            <person name="Schlueter J."/>
            <person name="Ma J."/>
            <person name="Mitros T."/>
            <person name="Nelson W."/>
            <person name="Hyten D."/>
            <person name="Song Q."/>
            <person name="Thelen J."/>
            <person name="Cheng J."/>
            <person name="Xu D."/>
            <person name="Hellsten U."/>
            <person name="May G."/>
            <person name="Yu Y."/>
            <person name="Sakurai T."/>
            <person name="Umezawa T."/>
            <person name="Bhattacharyya M."/>
            <person name="Sandhu D."/>
            <person name="Valliyodan B."/>
            <person name="Lindquist E."/>
            <person name="Peto M."/>
            <person name="Grant D."/>
            <person name="Shu S."/>
            <person name="Goodstein D."/>
            <person name="Barry K."/>
            <person name="Futrell-Griggs M."/>
            <person name="Abernathy B."/>
            <person name="Du J."/>
            <person name="Tian Z."/>
            <person name="Zhu L."/>
            <person name="Gill N."/>
            <person name="Joshi T."/>
            <person name="Libault M."/>
            <person name="Sethuraman A."/>
            <person name="Zhang X."/>
            <person name="Shinozaki K."/>
            <person name="Nguyen H."/>
            <person name="Wing R."/>
            <person name="Cregan P."/>
            <person name="Specht J."/>
            <person name="Grimwood J."/>
            <person name="Rokhsar D."/>
            <person name="Stacey G."/>
            <person name="Shoemaker R."/>
            <person name="Jackson S."/>
        </authorList>
    </citation>
    <scope>NUCLEOTIDE SEQUENCE</scope>
    <source>
        <tissue evidence="8">Callus</tissue>
    </source>
</reference>
<evidence type="ECO:0000256" key="4">
    <source>
        <dbReference type="ARBA" id="ARBA00022989"/>
    </source>
</evidence>
<evidence type="ECO:0000256" key="7">
    <source>
        <dbReference type="ARBA" id="ARBA00023180"/>
    </source>
</evidence>
<keyword evidence="4" id="KW-1133">Transmembrane helix</keyword>
<sequence length="133" mass="14825">MSTTHDLPTSLNALHTLRVLDLSNNQLFGELPHLKNLENLQVLNLENNTFGPHFPSLPTKLVSLVLRNNSFKLSVPFNLSSFYLLQRLDLSLNGFVGPFPPSLLSLPSINYLDISSNKFTNKIHKGACHESGE</sequence>
<reference evidence="8 9" key="1">
    <citation type="journal article" date="2010" name="Nature">
        <title>Genome sequence of the palaeopolyploid soybean.</title>
        <authorList>
            <person name="Schmutz J."/>
            <person name="Cannon S.B."/>
            <person name="Schlueter J."/>
            <person name="Ma J."/>
            <person name="Mitros T."/>
            <person name="Nelson W."/>
            <person name="Hyten D.L."/>
            <person name="Song Q."/>
            <person name="Thelen J.J."/>
            <person name="Cheng J."/>
            <person name="Xu D."/>
            <person name="Hellsten U."/>
            <person name="May G.D."/>
            <person name="Yu Y."/>
            <person name="Sakurai T."/>
            <person name="Umezawa T."/>
            <person name="Bhattacharyya M.K."/>
            <person name="Sandhu D."/>
            <person name="Valliyodan B."/>
            <person name="Lindquist E."/>
            <person name="Peto M."/>
            <person name="Grant D."/>
            <person name="Shu S."/>
            <person name="Goodstein D."/>
            <person name="Barry K."/>
            <person name="Futrell-Griggs M."/>
            <person name="Abernathy B."/>
            <person name="Du J."/>
            <person name="Tian Z."/>
            <person name="Zhu L."/>
            <person name="Gill N."/>
            <person name="Joshi T."/>
            <person name="Libault M."/>
            <person name="Sethuraman A."/>
            <person name="Zhang X.-C."/>
            <person name="Shinozaki K."/>
            <person name="Nguyen H.T."/>
            <person name="Wing R.A."/>
            <person name="Cregan P."/>
            <person name="Specht J."/>
            <person name="Grimwood J."/>
            <person name="Rokhsar D."/>
            <person name="Stacey G."/>
            <person name="Shoemaker R.C."/>
            <person name="Jackson S.A."/>
        </authorList>
    </citation>
    <scope>NUCLEOTIDE SEQUENCE [LARGE SCALE GENOMIC DNA]</scope>
    <source>
        <strain evidence="9">cv. Williams 82</strain>
        <tissue evidence="8">Callus</tissue>
    </source>
</reference>
<dbReference type="InParanoid" id="K7N239"/>
<keyword evidence="5" id="KW-0472">Membrane</keyword>
<name>K7N239_SOYBN</name>
<protein>
    <submittedName>
        <fullName evidence="8 9">Uncharacterized protein</fullName>
    </submittedName>
</protein>
<dbReference type="PROSITE" id="PS51450">
    <property type="entry name" value="LRR"/>
    <property type="match status" value="1"/>
</dbReference>
<dbReference type="InterPro" id="IPR032675">
    <property type="entry name" value="LRR_dom_sf"/>
</dbReference>
<dbReference type="PANTHER" id="PTHR48063">
    <property type="entry name" value="LRR RECEPTOR-LIKE KINASE"/>
    <property type="match status" value="1"/>
</dbReference>
<dbReference type="GO" id="GO:0016020">
    <property type="term" value="C:membrane"/>
    <property type="evidence" value="ECO:0007669"/>
    <property type="project" value="UniProtKB-SubCell"/>
</dbReference>
<evidence type="ECO:0000313" key="10">
    <source>
        <dbReference type="Proteomes" id="UP000008827"/>
    </source>
</evidence>
<accession>K7N239</accession>
<dbReference type="InterPro" id="IPR046956">
    <property type="entry name" value="RLP23-like"/>
</dbReference>
<dbReference type="Pfam" id="PF00560">
    <property type="entry name" value="LRR_1"/>
    <property type="match status" value="3"/>
</dbReference>
<evidence type="ECO:0000313" key="9">
    <source>
        <dbReference type="EnsemblPlants" id="KRG90182"/>
    </source>
</evidence>
<evidence type="ECO:0000256" key="5">
    <source>
        <dbReference type="ARBA" id="ARBA00023136"/>
    </source>
</evidence>
<reference evidence="9" key="2">
    <citation type="submission" date="2018-02" db="UniProtKB">
        <authorList>
            <consortium name="EnsemblPlants"/>
        </authorList>
    </citation>
    <scope>IDENTIFICATION</scope>
    <source>
        <strain evidence="9">Williams 82</strain>
    </source>
</reference>
<dbReference type="EMBL" id="CM000853">
    <property type="protein sequence ID" value="KRG90182.1"/>
    <property type="molecule type" value="Genomic_DNA"/>
</dbReference>
<dbReference type="PRINTS" id="PR00019">
    <property type="entry name" value="LEURICHRPT"/>
</dbReference>
<dbReference type="HOGENOM" id="CLU_1910418_0_0_1"/>
<dbReference type="InterPro" id="IPR001611">
    <property type="entry name" value="Leu-rich_rpt"/>
</dbReference>
<keyword evidence="6" id="KW-0675">Receptor</keyword>
<dbReference type="OMA" id="HKGACHE"/>
<dbReference type="Proteomes" id="UP000008827">
    <property type="component" value="Chromosome 20"/>
</dbReference>
<keyword evidence="2" id="KW-0812">Transmembrane</keyword>
<dbReference type="AlphaFoldDB" id="K7N239"/>
<dbReference type="PaxDb" id="3847-GLYMA20G17921.1"/>
<dbReference type="STRING" id="3847.K7N239"/>